<dbReference type="SMART" id="SM00248">
    <property type="entry name" value="ANK"/>
    <property type="match status" value="2"/>
</dbReference>
<dbReference type="eggNOG" id="COG0666">
    <property type="taxonomic scope" value="Bacteria"/>
</dbReference>
<proteinExistence type="predicted"/>
<dbReference type="Proteomes" id="UP000028715">
    <property type="component" value="Unassembled WGS sequence"/>
</dbReference>
<accession>A0A085ZE52</accession>
<evidence type="ECO:0000313" key="4">
    <source>
        <dbReference type="Proteomes" id="UP000028715"/>
    </source>
</evidence>
<dbReference type="PRINTS" id="PR01415">
    <property type="entry name" value="ANKYRIN"/>
</dbReference>
<organism evidence="3 4">
    <name type="scientific">Flavobacterium reichenbachii</name>
    <dbReference type="NCBI Taxonomy" id="362418"/>
    <lineage>
        <taxon>Bacteria</taxon>
        <taxon>Pseudomonadati</taxon>
        <taxon>Bacteroidota</taxon>
        <taxon>Flavobacteriia</taxon>
        <taxon>Flavobacteriales</taxon>
        <taxon>Flavobacteriaceae</taxon>
        <taxon>Flavobacterium</taxon>
    </lineage>
</organism>
<dbReference type="PANTHER" id="PTHR24183">
    <property type="entry name" value="FIBRONECTIN TYPE 3 AND ANKYRIN REPEAT DOMAINS PROTEIN 1"/>
    <property type="match status" value="1"/>
</dbReference>
<dbReference type="EMBL" id="JPRL01000004">
    <property type="protein sequence ID" value="KFF02716.1"/>
    <property type="molecule type" value="Genomic_DNA"/>
</dbReference>
<dbReference type="RefSeq" id="WP_035690077.1">
    <property type="nucleotide sequence ID" value="NZ_JPRL01000004.1"/>
</dbReference>
<feature type="repeat" description="ANK" evidence="1">
    <location>
        <begin position="69"/>
        <end position="101"/>
    </location>
</feature>
<dbReference type="OrthoDB" id="1374157at2"/>
<keyword evidence="1" id="KW-0040">ANK repeat</keyword>
<evidence type="ECO:0000256" key="1">
    <source>
        <dbReference type="PROSITE-ProRule" id="PRU00023"/>
    </source>
</evidence>
<dbReference type="PANTHER" id="PTHR24183:SF1">
    <property type="entry name" value="FIBRONECTIN TYPE 3 AND ANKYRIN REPEAT DOMAINS PROTEIN 1"/>
    <property type="match status" value="1"/>
</dbReference>
<name>A0A085ZE52_9FLAO</name>
<dbReference type="PROSITE" id="PS50297">
    <property type="entry name" value="ANK_REP_REGION"/>
    <property type="match status" value="2"/>
</dbReference>
<feature type="repeat" description="ANK" evidence="1">
    <location>
        <begin position="37"/>
        <end position="69"/>
    </location>
</feature>
<dbReference type="AlphaFoldDB" id="A0A085ZE52"/>
<evidence type="ECO:0000256" key="2">
    <source>
        <dbReference type="SAM" id="SignalP"/>
    </source>
</evidence>
<dbReference type="InterPro" id="IPR036770">
    <property type="entry name" value="Ankyrin_rpt-contain_sf"/>
</dbReference>
<dbReference type="SUPFAM" id="SSF48403">
    <property type="entry name" value="Ankyrin repeat"/>
    <property type="match status" value="1"/>
</dbReference>
<dbReference type="PROSITE" id="PS50088">
    <property type="entry name" value="ANK_REPEAT"/>
    <property type="match status" value="2"/>
</dbReference>
<dbReference type="Pfam" id="PF12796">
    <property type="entry name" value="Ank_2"/>
    <property type="match status" value="1"/>
</dbReference>
<comment type="caution">
    <text evidence="3">The sequence shown here is derived from an EMBL/GenBank/DDBJ whole genome shotgun (WGS) entry which is preliminary data.</text>
</comment>
<keyword evidence="4" id="KW-1185">Reference proteome</keyword>
<dbReference type="STRING" id="362418.IW19_23955"/>
<keyword evidence="2" id="KW-0732">Signal</keyword>
<evidence type="ECO:0000313" key="3">
    <source>
        <dbReference type="EMBL" id="KFF02716.1"/>
    </source>
</evidence>
<dbReference type="InterPro" id="IPR002110">
    <property type="entry name" value="Ankyrin_rpt"/>
</dbReference>
<gene>
    <name evidence="3" type="ORF">IW19_23955</name>
</gene>
<dbReference type="Gene3D" id="1.25.40.20">
    <property type="entry name" value="Ankyrin repeat-containing domain"/>
    <property type="match status" value="1"/>
</dbReference>
<feature type="chain" id="PRO_5001801083" evidence="2">
    <location>
        <begin position="19"/>
        <end position="126"/>
    </location>
</feature>
<protein>
    <submittedName>
        <fullName evidence="3">Ankyrin</fullName>
    </submittedName>
</protein>
<sequence length="126" mass="13731">MKKSVIILSTAFVLFTNASITANCKSLVKNPVTFSSYSVSPLHIAISKGDIETVKKNIEYGDDVNKMSRDMSPLMVAARYNKVEIIKILLQNGADLKLKNEKGFTALNYAEFSKAAEAVAVLSAVK</sequence>
<reference evidence="3 4" key="1">
    <citation type="submission" date="2014-07" db="EMBL/GenBank/DDBJ databases">
        <title>Genome of Flavobacterium reichenbachii LMG 25512.</title>
        <authorList>
            <person name="Stropko S.J."/>
            <person name="Pipes S.E."/>
            <person name="Newman J.D."/>
        </authorList>
    </citation>
    <scope>NUCLEOTIDE SEQUENCE [LARGE SCALE GENOMIC DNA]</scope>
    <source>
        <strain evidence="3 4">LMG 25512</strain>
    </source>
</reference>
<feature type="signal peptide" evidence="2">
    <location>
        <begin position="1"/>
        <end position="18"/>
    </location>
</feature>